<dbReference type="PANTHER" id="PTHR43767:SF11">
    <property type="entry name" value="MEDIUM-CHAIN-FATTY-ACID--COA LIGASE"/>
    <property type="match status" value="1"/>
</dbReference>
<dbReference type="InterPro" id="IPR000873">
    <property type="entry name" value="AMP-dep_synth/lig_dom"/>
</dbReference>
<dbReference type="EMBL" id="FOMW01000014">
    <property type="protein sequence ID" value="SFF00159.1"/>
    <property type="molecule type" value="Genomic_DNA"/>
</dbReference>
<gene>
    <name evidence="2" type="ORF">SAMN04488523_11481</name>
</gene>
<accession>A0A1I2F5B7</accession>
<dbReference type="InterPro" id="IPR042099">
    <property type="entry name" value="ANL_N_sf"/>
</dbReference>
<evidence type="ECO:0000313" key="3">
    <source>
        <dbReference type="Proteomes" id="UP000198977"/>
    </source>
</evidence>
<protein>
    <submittedName>
        <fullName evidence="2">AMP-binding enzyme</fullName>
    </submittedName>
</protein>
<dbReference type="SUPFAM" id="SSF56801">
    <property type="entry name" value="Acetyl-CoA synthetase-like"/>
    <property type="match status" value="1"/>
</dbReference>
<sequence>MHPHFSLNIRQILQAPAGRNPDQIILDGLGQARTYRQFHERISRLASVLTSYGLCAGSTVAVMDWDTPRYLECFFAIPMIGATLHTVNIRLSPEQILYTINHAEDDAILCHEEFLTILLPLLPRVQRDKLDETQRQSG</sequence>
<dbReference type="AlphaFoldDB" id="A0A1I2F5B7"/>
<organism evidence="2 3">
    <name type="scientific">Sulfitobacter brevis</name>
    <dbReference type="NCBI Taxonomy" id="74348"/>
    <lineage>
        <taxon>Bacteria</taxon>
        <taxon>Pseudomonadati</taxon>
        <taxon>Pseudomonadota</taxon>
        <taxon>Alphaproteobacteria</taxon>
        <taxon>Rhodobacterales</taxon>
        <taxon>Roseobacteraceae</taxon>
        <taxon>Sulfitobacter</taxon>
    </lineage>
</organism>
<name>A0A1I2F5B7_9RHOB</name>
<feature type="domain" description="AMP-dependent synthetase/ligase" evidence="1">
    <location>
        <begin position="14"/>
        <end position="119"/>
    </location>
</feature>
<evidence type="ECO:0000259" key="1">
    <source>
        <dbReference type="Pfam" id="PF00501"/>
    </source>
</evidence>
<reference evidence="2 3" key="1">
    <citation type="submission" date="2016-10" db="EMBL/GenBank/DDBJ databases">
        <authorList>
            <person name="de Groot N.N."/>
        </authorList>
    </citation>
    <scope>NUCLEOTIDE SEQUENCE [LARGE SCALE GENOMIC DNA]</scope>
    <source>
        <strain evidence="2 3">DSM 11443</strain>
    </source>
</reference>
<keyword evidence="3" id="KW-1185">Reference proteome</keyword>
<proteinExistence type="predicted"/>
<evidence type="ECO:0000313" key="2">
    <source>
        <dbReference type="EMBL" id="SFF00159.1"/>
    </source>
</evidence>
<dbReference type="Pfam" id="PF00501">
    <property type="entry name" value="AMP-binding"/>
    <property type="match status" value="1"/>
</dbReference>
<dbReference type="OrthoDB" id="9803968at2"/>
<dbReference type="STRING" id="74348.SAMN04488523_11481"/>
<dbReference type="RefSeq" id="WP_093925040.1">
    <property type="nucleotide sequence ID" value="NZ_FOMW01000014.1"/>
</dbReference>
<dbReference type="InterPro" id="IPR050237">
    <property type="entry name" value="ATP-dep_AMP-bd_enzyme"/>
</dbReference>
<dbReference type="PANTHER" id="PTHR43767">
    <property type="entry name" value="LONG-CHAIN-FATTY-ACID--COA LIGASE"/>
    <property type="match status" value="1"/>
</dbReference>
<dbReference type="Proteomes" id="UP000198977">
    <property type="component" value="Unassembled WGS sequence"/>
</dbReference>
<dbReference type="Gene3D" id="3.40.50.12780">
    <property type="entry name" value="N-terminal domain of ligase-like"/>
    <property type="match status" value="1"/>
</dbReference>